<dbReference type="InterPro" id="IPR036866">
    <property type="entry name" value="RibonucZ/Hydroxyglut_hydro"/>
</dbReference>
<evidence type="ECO:0000313" key="3">
    <source>
        <dbReference type="Proteomes" id="UP001175228"/>
    </source>
</evidence>
<dbReference type="EMBL" id="JAUEPU010000029">
    <property type="protein sequence ID" value="KAK0492424.1"/>
    <property type="molecule type" value="Genomic_DNA"/>
</dbReference>
<evidence type="ECO:0000313" key="2">
    <source>
        <dbReference type="EMBL" id="KAK0492424.1"/>
    </source>
</evidence>
<comment type="caution">
    <text evidence="2">The sequence shown here is derived from an EMBL/GenBank/DDBJ whole genome shotgun (WGS) entry which is preliminary data.</text>
</comment>
<dbReference type="GO" id="GO:0070290">
    <property type="term" value="F:N-acylphosphatidylethanolamine-specific phospholipase D activity"/>
    <property type="evidence" value="ECO:0007669"/>
    <property type="project" value="TreeGrafter"/>
</dbReference>
<dbReference type="Pfam" id="PF12706">
    <property type="entry name" value="Lactamase_B_2"/>
    <property type="match status" value="1"/>
</dbReference>
<dbReference type="PANTHER" id="PTHR15032:SF4">
    <property type="entry name" value="N-ACYL-PHOSPHATIDYLETHANOLAMINE-HYDROLYZING PHOSPHOLIPASE D"/>
    <property type="match status" value="1"/>
</dbReference>
<reference evidence="2" key="1">
    <citation type="submission" date="2023-06" db="EMBL/GenBank/DDBJ databases">
        <authorList>
            <consortium name="Lawrence Berkeley National Laboratory"/>
            <person name="Ahrendt S."/>
            <person name="Sahu N."/>
            <person name="Indic B."/>
            <person name="Wong-Bajracharya J."/>
            <person name="Merenyi Z."/>
            <person name="Ke H.-M."/>
            <person name="Monk M."/>
            <person name="Kocsube S."/>
            <person name="Drula E."/>
            <person name="Lipzen A."/>
            <person name="Balint B."/>
            <person name="Henrissat B."/>
            <person name="Andreopoulos B."/>
            <person name="Martin F.M."/>
            <person name="Harder C.B."/>
            <person name="Rigling D."/>
            <person name="Ford K.L."/>
            <person name="Foster G.D."/>
            <person name="Pangilinan J."/>
            <person name="Papanicolaou A."/>
            <person name="Barry K."/>
            <person name="LaButti K."/>
            <person name="Viragh M."/>
            <person name="Koriabine M."/>
            <person name="Yan M."/>
            <person name="Riley R."/>
            <person name="Champramary S."/>
            <person name="Plett K.L."/>
            <person name="Tsai I.J."/>
            <person name="Slot J."/>
            <person name="Sipos G."/>
            <person name="Plett J."/>
            <person name="Nagy L.G."/>
            <person name="Grigoriev I.V."/>
        </authorList>
    </citation>
    <scope>NUCLEOTIDE SEQUENCE</scope>
    <source>
        <strain evidence="2">HWK02</strain>
    </source>
</reference>
<sequence>MSTATIRVVDEPAEERKVEGRPAHWTSDKPVWFQNPWPSWRTNGKVDGLGMLAVLIRNQPEIPKTGVPVRTPTWGMEEEHQGEVKATWLGHACFLVEFPFVASLGRGARVLFDPVFSRRCAPTQLFGPKRYTEMPCKIEDIPEVDAVVISHNHYDHLDTHTISTLFKRPRPPHIFAPLGNESYFASLGIPKDHAHTLDWWDARRVEVSGTSFKLTCTPAQHWTGRGAFDQGKTLWASWAVEGEGKNVYFAGDTGYRSVKDGEDEDERPVCPAFKDIGDKFGEFDLAMIPIGHVHAYKPRWFMSTIHCAPQDSVRIFKDVRAKKAIAMHWGTWVLTTEEIMEPPRRLAEECTKIGIAEGDFLLNDVGETKFF</sequence>
<dbReference type="Gene3D" id="3.60.15.10">
    <property type="entry name" value="Ribonuclease Z/Hydroxyacylglutathione hydrolase-like"/>
    <property type="match status" value="1"/>
</dbReference>
<dbReference type="Proteomes" id="UP001175228">
    <property type="component" value="Unassembled WGS sequence"/>
</dbReference>
<organism evidence="2 3">
    <name type="scientific">Armillaria luteobubalina</name>
    <dbReference type="NCBI Taxonomy" id="153913"/>
    <lineage>
        <taxon>Eukaryota</taxon>
        <taxon>Fungi</taxon>
        <taxon>Dikarya</taxon>
        <taxon>Basidiomycota</taxon>
        <taxon>Agaricomycotina</taxon>
        <taxon>Agaricomycetes</taxon>
        <taxon>Agaricomycetidae</taxon>
        <taxon>Agaricales</taxon>
        <taxon>Marasmiineae</taxon>
        <taxon>Physalacriaceae</taxon>
        <taxon>Armillaria</taxon>
    </lineage>
</organism>
<feature type="domain" description="Metallo-beta-lactamase" evidence="1">
    <location>
        <begin position="109"/>
        <end position="329"/>
    </location>
</feature>
<dbReference type="GO" id="GO:0070292">
    <property type="term" value="P:N-acylphosphatidylethanolamine metabolic process"/>
    <property type="evidence" value="ECO:0007669"/>
    <property type="project" value="TreeGrafter"/>
</dbReference>
<keyword evidence="3" id="KW-1185">Reference proteome</keyword>
<dbReference type="GO" id="GO:0070291">
    <property type="term" value="P:N-acylethanolamine metabolic process"/>
    <property type="evidence" value="ECO:0007669"/>
    <property type="project" value="TreeGrafter"/>
</dbReference>
<dbReference type="SUPFAM" id="SSF56281">
    <property type="entry name" value="Metallo-hydrolase/oxidoreductase"/>
    <property type="match status" value="1"/>
</dbReference>
<gene>
    <name evidence="2" type="ORF">EDD18DRAFT_1079509</name>
</gene>
<dbReference type="AlphaFoldDB" id="A0AA39PZC0"/>
<dbReference type="InterPro" id="IPR001279">
    <property type="entry name" value="Metallo-B-lactamas"/>
</dbReference>
<protein>
    <submittedName>
        <fullName evidence="2">N-acyl-phosphatidylethanolamine-hydrolyzing phospholipase D</fullName>
    </submittedName>
</protein>
<dbReference type="GO" id="GO:0005737">
    <property type="term" value="C:cytoplasm"/>
    <property type="evidence" value="ECO:0007669"/>
    <property type="project" value="TreeGrafter"/>
</dbReference>
<evidence type="ECO:0000259" key="1">
    <source>
        <dbReference type="Pfam" id="PF12706"/>
    </source>
</evidence>
<accession>A0AA39PZC0</accession>
<proteinExistence type="predicted"/>
<name>A0AA39PZC0_9AGAR</name>
<dbReference type="PANTHER" id="PTHR15032">
    <property type="entry name" value="N-ACYL-PHOSPHATIDYLETHANOLAMINE-HYDROLYZING PHOSPHOLIPASE D"/>
    <property type="match status" value="1"/>
</dbReference>